<evidence type="ECO:0000313" key="1">
    <source>
        <dbReference type="EMBL" id="WAR46078.1"/>
    </source>
</evidence>
<keyword evidence="2" id="KW-1185">Reference proteome</keyword>
<sequence>MPSVKFSQFGAADGQPVIYFHGTPGSPDECEIFDLHGKQHHLTIICYDRSTIAPRLQGDAYYQCIADEIANKVGANPVDFIGFSIGAFIALQVCRAMNGQVRSLHLISAAAPLDAGNFIDAAAGKAVFRLAQNHPSAFLWLARVQGWLASRFPGLLLRMLFSSAAGEDKVLAEDKTFRTTMTKMLKTCFKRDSLGYARDIIAYVQPWKATLADISVDTHIWHGAEDNWSPVAMADYLASALPGCSKITVLDGLSHYSCLYRTAPTICMSIKTLS</sequence>
<dbReference type="SUPFAM" id="SSF53474">
    <property type="entry name" value="alpha/beta-Hydrolases"/>
    <property type="match status" value="1"/>
</dbReference>
<organism evidence="1 2">
    <name type="scientific">Methylomonas rapida</name>
    <dbReference type="NCBI Taxonomy" id="2963939"/>
    <lineage>
        <taxon>Bacteria</taxon>
        <taxon>Pseudomonadati</taxon>
        <taxon>Pseudomonadota</taxon>
        <taxon>Gammaproteobacteria</taxon>
        <taxon>Methylococcales</taxon>
        <taxon>Methylococcaceae</taxon>
        <taxon>Methylomonas</taxon>
    </lineage>
</organism>
<protein>
    <submittedName>
        <fullName evidence="1">Alpha/beta hydrolase</fullName>
    </submittedName>
</protein>
<dbReference type="Proteomes" id="UP001162780">
    <property type="component" value="Chromosome"/>
</dbReference>
<dbReference type="InterPro" id="IPR050471">
    <property type="entry name" value="AB_hydrolase"/>
</dbReference>
<reference evidence="1" key="1">
    <citation type="submission" date="2022-11" db="EMBL/GenBank/DDBJ databases">
        <title>Methylomonas rapida sp. nov., Carotenoid-Producing Obligate Methanotrophs with High Growth Characteristics and Biotechnological Potential.</title>
        <authorList>
            <person name="Tikhonova E.N."/>
            <person name="Suleimanov R.Z."/>
            <person name="Miroshnikov K."/>
            <person name="Oshkin I.Y."/>
            <person name="Belova S.E."/>
            <person name="Danilova O.V."/>
            <person name="Ashikhmin A."/>
            <person name="Konopkin A."/>
            <person name="But S.Y."/>
            <person name="Khmelenina V.N."/>
            <person name="Kuznetsov N."/>
            <person name="Pimenov N.V."/>
            <person name="Dedysh S.N."/>
        </authorList>
    </citation>
    <scope>NUCLEOTIDE SEQUENCE</scope>
    <source>
        <strain evidence="1">MP1</strain>
    </source>
</reference>
<proteinExistence type="predicted"/>
<keyword evidence="1" id="KW-0378">Hydrolase</keyword>
<dbReference type="PANTHER" id="PTHR43433:SF5">
    <property type="entry name" value="AB HYDROLASE-1 DOMAIN-CONTAINING PROTEIN"/>
    <property type="match status" value="1"/>
</dbReference>
<dbReference type="Gene3D" id="3.40.50.1820">
    <property type="entry name" value="alpha/beta hydrolase"/>
    <property type="match status" value="1"/>
</dbReference>
<dbReference type="InterPro" id="IPR019363">
    <property type="entry name" value="LDAH"/>
</dbReference>
<evidence type="ECO:0000313" key="2">
    <source>
        <dbReference type="Proteomes" id="UP001162780"/>
    </source>
</evidence>
<dbReference type="InterPro" id="IPR029058">
    <property type="entry name" value="AB_hydrolase_fold"/>
</dbReference>
<dbReference type="PANTHER" id="PTHR43433">
    <property type="entry name" value="HYDROLASE, ALPHA/BETA FOLD FAMILY PROTEIN"/>
    <property type="match status" value="1"/>
</dbReference>
<dbReference type="RefSeq" id="WP_255186982.1">
    <property type="nucleotide sequence ID" value="NZ_CP113517.1"/>
</dbReference>
<dbReference type="Pfam" id="PF10230">
    <property type="entry name" value="LIDHydrolase"/>
    <property type="match status" value="1"/>
</dbReference>
<dbReference type="GO" id="GO:0016787">
    <property type="term" value="F:hydrolase activity"/>
    <property type="evidence" value="ECO:0007669"/>
    <property type="project" value="UniProtKB-KW"/>
</dbReference>
<dbReference type="EMBL" id="CP113517">
    <property type="protein sequence ID" value="WAR46078.1"/>
    <property type="molecule type" value="Genomic_DNA"/>
</dbReference>
<name>A0ABY7GNJ9_9GAMM</name>
<gene>
    <name evidence="1" type="ORF">NM686_006030</name>
</gene>
<accession>A0ABY7GNJ9</accession>